<sequence length="110" mass="12201">MQHQYTQGYPSHQGYPPQQGYPPHQGYPPQQGYPQQGYQQLTVLSAVYGKRDVTQKVAQFVNGNNLRVSATNEVLSDGWPGIKKVLSVTYAYPGQPPRVAIVEEGQVLSI</sequence>
<dbReference type="Proteomes" id="UP001431209">
    <property type="component" value="Unassembled WGS sequence"/>
</dbReference>
<evidence type="ECO:0000313" key="2">
    <source>
        <dbReference type="EMBL" id="KAL0480202.1"/>
    </source>
</evidence>
<name>A0AAW2YVD7_9EUKA</name>
<accession>A0AAW2YVD7</accession>
<keyword evidence="3" id="KW-1185">Reference proteome</keyword>
<gene>
    <name evidence="2" type="ORF">AKO1_007208</name>
</gene>
<reference evidence="2 3" key="1">
    <citation type="submission" date="2024-03" db="EMBL/GenBank/DDBJ databases">
        <title>The Acrasis kona genome and developmental transcriptomes reveal deep origins of eukaryotic multicellular pathways.</title>
        <authorList>
            <person name="Sheikh S."/>
            <person name="Fu C.-J."/>
            <person name="Brown M.W."/>
            <person name="Baldauf S.L."/>
        </authorList>
    </citation>
    <scope>NUCLEOTIDE SEQUENCE [LARGE SCALE GENOMIC DNA]</scope>
    <source>
        <strain evidence="2 3">ATCC MYA-3509</strain>
    </source>
</reference>
<dbReference type="AlphaFoldDB" id="A0AAW2YVD7"/>
<evidence type="ECO:0000313" key="3">
    <source>
        <dbReference type="Proteomes" id="UP001431209"/>
    </source>
</evidence>
<comment type="caution">
    <text evidence="2">The sequence shown here is derived from an EMBL/GenBank/DDBJ whole genome shotgun (WGS) entry which is preliminary data.</text>
</comment>
<protein>
    <submittedName>
        <fullName evidence="2">FhaA</fullName>
    </submittedName>
</protein>
<proteinExistence type="predicted"/>
<feature type="compositionally biased region" description="Low complexity" evidence="1">
    <location>
        <begin position="7"/>
        <end position="35"/>
    </location>
</feature>
<feature type="region of interest" description="Disordered" evidence="1">
    <location>
        <begin position="1"/>
        <end position="35"/>
    </location>
</feature>
<evidence type="ECO:0000256" key="1">
    <source>
        <dbReference type="SAM" id="MobiDB-lite"/>
    </source>
</evidence>
<organism evidence="2 3">
    <name type="scientific">Acrasis kona</name>
    <dbReference type="NCBI Taxonomy" id="1008807"/>
    <lineage>
        <taxon>Eukaryota</taxon>
        <taxon>Discoba</taxon>
        <taxon>Heterolobosea</taxon>
        <taxon>Tetramitia</taxon>
        <taxon>Eutetramitia</taxon>
        <taxon>Acrasidae</taxon>
        <taxon>Acrasis</taxon>
    </lineage>
</organism>
<dbReference type="EMBL" id="JAOPGA020000639">
    <property type="protein sequence ID" value="KAL0480202.1"/>
    <property type="molecule type" value="Genomic_DNA"/>
</dbReference>